<organism evidence="1 2">
    <name type="scientific">Monosporascus cannonballus</name>
    <dbReference type="NCBI Taxonomy" id="155416"/>
    <lineage>
        <taxon>Eukaryota</taxon>
        <taxon>Fungi</taxon>
        <taxon>Dikarya</taxon>
        <taxon>Ascomycota</taxon>
        <taxon>Pezizomycotina</taxon>
        <taxon>Sordariomycetes</taxon>
        <taxon>Xylariomycetidae</taxon>
        <taxon>Xylariales</taxon>
        <taxon>Xylariales incertae sedis</taxon>
        <taxon>Monosporascus</taxon>
    </lineage>
</organism>
<gene>
    <name evidence="1" type="ORF">DL762_003042</name>
</gene>
<name>A0ABY0HBP6_9PEZI</name>
<dbReference type="EMBL" id="QJNS01000067">
    <property type="protein sequence ID" value="RYO89765.1"/>
    <property type="molecule type" value="Genomic_DNA"/>
</dbReference>
<evidence type="ECO:0000313" key="2">
    <source>
        <dbReference type="Proteomes" id="UP000294003"/>
    </source>
</evidence>
<reference evidence="1 2" key="1">
    <citation type="submission" date="2018-06" db="EMBL/GenBank/DDBJ databases">
        <title>Complete Genomes of Monosporascus.</title>
        <authorList>
            <person name="Robinson A.J."/>
            <person name="Natvig D.O."/>
        </authorList>
    </citation>
    <scope>NUCLEOTIDE SEQUENCE [LARGE SCALE GENOMIC DNA]</scope>
    <source>
        <strain evidence="1 2">CBS 609.92</strain>
    </source>
</reference>
<accession>A0ABY0HBP6</accession>
<sequence>MISGFGVTSQMYTAALCKRNDRHDARMDWTSAPVGTREMHPPLAAAHNSAGTAVRARKARIKALRWLSGNKGEGGS</sequence>
<dbReference type="Proteomes" id="UP000294003">
    <property type="component" value="Unassembled WGS sequence"/>
</dbReference>
<keyword evidence="2" id="KW-1185">Reference proteome</keyword>
<comment type="caution">
    <text evidence="1">The sequence shown here is derived from an EMBL/GenBank/DDBJ whole genome shotgun (WGS) entry which is preliminary data.</text>
</comment>
<proteinExistence type="predicted"/>
<evidence type="ECO:0000313" key="1">
    <source>
        <dbReference type="EMBL" id="RYO89765.1"/>
    </source>
</evidence>
<protein>
    <submittedName>
        <fullName evidence="1">Uncharacterized protein</fullName>
    </submittedName>
</protein>